<comment type="caution">
    <text evidence="3">The sequence shown here is derived from an EMBL/GenBank/DDBJ whole genome shotgun (WGS) entry which is preliminary data.</text>
</comment>
<evidence type="ECO:0000256" key="1">
    <source>
        <dbReference type="SAM" id="MobiDB-lite"/>
    </source>
</evidence>
<evidence type="ECO:0000313" key="4">
    <source>
        <dbReference type="Proteomes" id="UP000237144"/>
    </source>
</evidence>
<dbReference type="EC" id="3.5.2.9" evidence="3"/>
<protein>
    <submittedName>
        <fullName evidence="3">Putative 5-oxoprolinase (ATP-hydrolyzing)</fullName>
        <ecNumber evidence="3">3.5.2.9</ecNumber>
    </submittedName>
</protein>
<dbReference type="InterPro" id="IPR045079">
    <property type="entry name" value="Oxoprolinase-like"/>
</dbReference>
<dbReference type="AlphaFoldDB" id="A0A2S5BD66"/>
<proteinExistence type="predicted"/>
<dbReference type="Pfam" id="PF02538">
    <property type="entry name" value="Hydantoinase_B"/>
    <property type="match status" value="1"/>
</dbReference>
<dbReference type="GO" id="GO:0006749">
    <property type="term" value="P:glutathione metabolic process"/>
    <property type="evidence" value="ECO:0007669"/>
    <property type="project" value="TreeGrafter"/>
</dbReference>
<feature type="domain" description="Hydantoinase B/oxoprolinase" evidence="2">
    <location>
        <begin position="11"/>
        <end position="560"/>
    </location>
</feature>
<organism evidence="3 4">
    <name type="scientific">Rhodotorula taiwanensis</name>
    <dbReference type="NCBI Taxonomy" id="741276"/>
    <lineage>
        <taxon>Eukaryota</taxon>
        <taxon>Fungi</taxon>
        <taxon>Dikarya</taxon>
        <taxon>Basidiomycota</taxon>
        <taxon>Pucciniomycotina</taxon>
        <taxon>Microbotryomycetes</taxon>
        <taxon>Sporidiobolales</taxon>
        <taxon>Sporidiobolaceae</taxon>
        <taxon>Rhodotorula</taxon>
    </lineage>
</organism>
<dbReference type="OrthoDB" id="3643at2759"/>
<evidence type="ECO:0000259" key="2">
    <source>
        <dbReference type="Pfam" id="PF02538"/>
    </source>
</evidence>
<dbReference type="Proteomes" id="UP000237144">
    <property type="component" value="Unassembled WGS sequence"/>
</dbReference>
<dbReference type="PANTHER" id="PTHR11365">
    <property type="entry name" value="5-OXOPROLINASE RELATED"/>
    <property type="match status" value="1"/>
</dbReference>
<reference evidence="3 4" key="1">
    <citation type="journal article" date="2018" name="Front. Microbiol.">
        <title>Prospects for Fungal Bioremediation of Acidic Radioactive Waste Sites: Characterization and Genome Sequence of Rhodotorula taiwanensis MD1149.</title>
        <authorList>
            <person name="Tkavc R."/>
            <person name="Matrosova V.Y."/>
            <person name="Grichenko O.E."/>
            <person name="Gostincar C."/>
            <person name="Volpe R.P."/>
            <person name="Klimenkova P."/>
            <person name="Gaidamakova E.K."/>
            <person name="Zhou C.E."/>
            <person name="Stewart B.J."/>
            <person name="Lyman M.G."/>
            <person name="Malfatti S.A."/>
            <person name="Rubinfeld B."/>
            <person name="Courtot M."/>
            <person name="Singh J."/>
            <person name="Dalgard C.L."/>
            <person name="Hamilton T."/>
            <person name="Frey K.G."/>
            <person name="Gunde-Cimerman N."/>
            <person name="Dugan L."/>
            <person name="Daly M.J."/>
        </authorList>
    </citation>
    <scope>NUCLEOTIDE SEQUENCE [LARGE SCALE GENOMIC DNA]</scope>
    <source>
        <strain evidence="3 4">MD1149</strain>
    </source>
</reference>
<accession>A0A2S5BD66</accession>
<feature type="region of interest" description="Disordered" evidence="1">
    <location>
        <begin position="515"/>
        <end position="535"/>
    </location>
</feature>
<dbReference type="PANTHER" id="PTHR11365:SF2">
    <property type="entry name" value="5-OXOPROLINASE"/>
    <property type="match status" value="1"/>
</dbReference>
<dbReference type="GO" id="GO:0017168">
    <property type="term" value="F:5-oxoprolinase (ATP-hydrolyzing) activity"/>
    <property type="evidence" value="ECO:0007669"/>
    <property type="project" value="UniProtKB-EC"/>
</dbReference>
<keyword evidence="4" id="KW-1185">Reference proteome</keyword>
<dbReference type="GO" id="GO:0005829">
    <property type="term" value="C:cytosol"/>
    <property type="evidence" value="ECO:0007669"/>
    <property type="project" value="TreeGrafter"/>
</dbReference>
<gene>
    <name evidence="3" type="ORF">BMF94_2185</name>
</gene>
<feature type="compositionally biased region" description="Basic and acidic residues" evidence="1">
    <location>
        <begin position="516"/>
        <end position="527"/>
    </location>
</feature>
<evidence type="ECO:0000313" key="3">
    <source>
        <dbReference type="EMBL" id="POY74710.1"/>
    </source>
</evidence>
<dbReference type="EMBL" id="PJQD01000022">
    <property type="protein sequence ID" value="POY74710.1"/>
    <property type="molecule type" value="Genomic_DNA"/>
</dbReference>
<sequence>MATPISLDKPDPILLTLFANRFMSVAEAMGRSLQLTSISTNIKERLDYSCALFAPNGDLIANAPHLPVHLGSMSFAVRWQVNHLGIGKDAPSGNGIVPGDVLLTNSPTAGGSHLPDITVITPVFDAENKDVIFFTASRGHHADVGGILAGSMPPTSTTIFEEGARISSFKIVRGGKYDRDGLYERLVVEPAQYPGSSGARNFRDVESDLQAQISANHRGTQLLHGLIDEYGLETVQTYMTFIKDNAEFAVRNLLRKAVQRAGKNVLHAIDYMDDGSPIELTITIDEEKGSALFDFEGTSPESRSSLNAPLAVCSSAVIYCLRILVDEEIPLNAGCLAPITLKVPPESLLNPSETAAVVGGNVCTSQRITDVVLRCFEAVAASQGDCNNFTWGVDRIEKDGQVTEGWGYYETICGGAGAGPGWHGESGIQVHMTNTRCTDVEVLERRYPVLLNEFSIREGSGGKGRWNGGDGVIRDMTFHIPIQASILSERRVNQPYGLKGGEGGQRGRNLWIKQRRKEDGDWKENDSTPRTINLGPRNTVKLGKGDRFVIWTPGAGGYGKVGDTDPIEPTKPKPKQTLVGMVGSLAERAAAQLGV</sequence>
<dbReference type="STRING" id="741276.A0A2S5BD66"/>
<keyword evidence="3" id="KW-0378">Hydrolase</keyword>
<dbReference type="InterPro" id="IPR003692">
    <property type="entry name" value="Hydantoinase_B"/>
</dbReference>
<name>A0A2S5BD66_9BASI</name>